<dbReference type="PANTHER" id="PTHR33505:SF4">
    <property type="entry name" value="PROTEIN PREY, MITOCHONDRIAL"/>
    <property type="match status" value="1"/>
</dbReference>
<evidence type="ECO:0000313" key="4">
    <source>
        <dbReference type="RefSeq" id="XP_005107948.1"/>
    </source>
</evidence>
<dbReference type="SUPFAM" id="SSF158997">
    <property type="entry name" value="Trm112p-like"/>
    <property type="match status" value="1"/>
</dbReference>
<proteinExistence type="inferred from homology"/>
<comment type="similarity">
    <text evidence="1">Belongs to the PREY family.</text>
</comment>
<gene>
    <name evidence="4" type="primary">LOC101848316</name>
</gene>
<sequence>MASVSNLTLCLAQRLWFTGSSWCKFRVIHYWRLTAGGNNGTQRAVLFCSKADDRTNGMKSGSEFDVQMLDVLACPLSKKPLRYDAANQELVCDDLGVAYPIVDGIPNLNPHDGRMLKESKDDQGGT</sequence>
<evidence type="ECO:0000313" key="3">
    <source>
        <dbReference type="Proteomes" id="UP000694888"/>
    </source>
</evidence>
<name>A0ABM0K3K4_APLCA</name>
<dbReference type="Gene3D" id="2.20.25.10">
    <property type="match status" value="1"/>
</dbReference>
<reference evidence="4" key="1">
    <citation type="submission" date="2025-08" db="UniProtKB">
        <authorList>
            <consortium name="RefSeq"/>
        </authorList>
    </citation>
    <scope>IDENTIFICATION</scope>
</reference>
<dbReference type="GeneID" id="101848316"/>
<keyword evidence="3" id="KW-1185">Reference proteome</keyword>
<dbReference type="PANTHER" id="PTHR33505">
    <property type="entry name" value="ZGC:162634"/>
    <property type="match status" value="1"/>
</dbReference>
<evidence type="ECO:0000256" key="1">
    <source>
        <dbReference type="ARBA" id="ARBA00038479"/>
    </source>
</evidence>
<protein>
    <recommendedName>
        <fullName evidence="2">Protein preY, mitochondrial</fullName>
    </recommendedName>
</protein>
<dbReference type="InterPro" id="IPR005651">
    <property type="entry name" value="Trm112-like"/>
</dbReference>
<dbReference type="Pfam" id="PF03966">
    <property type="entry name" value="Trm112p"/>
    <property type="match status" value="1"/>
</dbReference>
<dbReference type="HAMAP" id="MF_01187">
    <property type="entry name" value="UPF0434"/>
    <property type="match status" value="1"/>
</dbReference>
<dbReference type="Proteomes" id="UP000694888">
    <property type="component" value="Unplaced"/>
</dbReference>
<dbReference type="RefSeq" id="XP_005107948.1">
    <property type="nucleotide sequence ID" value="XM_005107891.3"/>
</dbReference>
<accession>A0ABM0K3K4</accession>
<evidence type="ECO:0000256" key="2">
    <source>
        <dbReference type="ARBA" id="ARBA00040939"/>
    </source>
</evidence>
<organism evidence="3 4">
    <name type="scientific">Aplysia californica</name>
    <name type="common">California sea hare</name>
    <dbReference type="NCBI Taxonomy" id="6500"/>
    <lineage>
        <taxon>Eukaryota</taxon>
        <taxon>Metazoa</taxon>
        <taxon>Spiralia</taxon>
        <taxon>Lophotrochozoa</taxon>
        <taxon>Mollusca</taxon>
        <taxon>Gastropoda</taxon>
        <taxon>Heterobranchia</taxon>
        <taxon>Euthyneura</taxon>
        <taxon>Tectipleura</taxon>
        <taxon>Aplysiida</taxon>
        <taxon>Aplysioidea</taxon>
        <taxon>Aplysiidae</taxon>
        <taxon>Aplysia</taxon>
    </lineage>
</organism>